<gene>
    <name evidence="2" type="ORF">PROFUN_16055</name>
</gene>
<proteinExistence type="predicted"/>
<accession>A0A2P6MXJ5</accession>
<evidence type="ECO:0000313" key="2">
    <source>
        <dbReference type="EMBL" id="PRP76418.1"/>
    </source>
</evidence>
<reference evidence="2 3" key="1">
    <citation type="journal article" date="2018" name="Genome Biol. Evol.">
        <title>Multiple Roots of Fruiting Body Formation in Amoebozoa.</title>
        <authorList>
            <person name="Hillmann F."/>
            <person name="Forbes G."/>
            <person name="Novohradska S."/>
            <person name="Ferling I."/>
            <person name="Riege K."/>
            <person name="Groth M."/>
            <person name="Westermann M."/>
            <person name="Marz M."/>
            <person name="Spaller T."/>
            <person name="Winckler T."/>
            <person name="Schaap P."/>
            <person name="Glockner G."/>
        </authorList>
    </citation>
    <scope>NUCLEOTIDE SEQUENCE [LARGE SCALE GENOMIC DNA]</scope>
    <source>
        <strain evidence="2 3">Jena</strain>
    </source>
</reference>
<comment type="caution">
    <text evidence="2">The sequence shown here is derived from an EMBL/GenBank/DDBJ whole genome shotgun (WGS) entry which is preliminary data.</text>
</comment>
<evidence type="ECO:0000256" key="1">
    <source>
        <dbReference type="SAM" id="MobiDB-lite"/>
    </source>
</evidence>
<feature type="compositionally biased region" description="Polar residues" evidence="1">
    <location>
        <begin position="8"/>
        <end position="20"/>
    </location>
</feature>
<feature type="region of interest" description="Disordered" evidence="1">
    <location>
        <begin position="1"/>
        <end position="20"/>
    </location>
</feature>
<sequence>MKEAKGRSSLTPTNASMEFSQASCGDKPNCTLTQLAGSSPKGCATARFDSTSFPPETCPTSQFYSLDGAEDILYSLCQDFKFASVLKGLVFGSGMPGDDQPLRRADCVPHNTHFQDSSQETNMKVAILFAIVFCLAVHADLTQDFPQPPYNVVETFTSGEITSITCPADCGNPDSRHCLWNADIQNTCSATYAEKRSVEEKRQGRCQMLGACGPVCWSDGQGGYACGCVSCGKK</sequence>
<dbReference type="Proteomes" id="UP000241769">
    <property type="component" value="Unassembled WGS sequence"/>
</dbReference>
<dbReference type="AlphaFoldDB" id="A0A2P6MXJ5"/>
<protein>
    <submittedName>
        <fullName evidence="2">Uncharacterized protein</fullName>
    </submittedName>
</protein>
<organism evidence="2 3">
    <name type="scientific">Planoprotostelium fungivorum</name>
    <dbReference type="NCBI Taxonomy" id="1890364"/>
    <lineage>
        <taxon>Eukaryota</taxon>
        <taxon>Amoebozoa</taxon>
        <taxon>Evosea</taxon>
        <taxon>Variosea</taxon>
        <taxon>Cavosteliida</taxon>
        <taxon>Cavosteliaceae</taxon>
        <taxon>Planoprotostelium</taxon>
    </lineage>
</organism>
<name>A0A2P6MXJ5_9EUKA</name>
<dbReference type="InParanoid" id="A0A2P6MXJ5"/>
<evidence type="ECO:0000313" key="3">
    <source>
        <dbReference type="Proteomes" id="UP000241769"/>
    </source>
</evidence>
<dbReference type="EMBL" id="MDYQ01000327">
    <property type="protein sequence ID" value="PRP76418.1"/>
    <property type="molecule type" value="Genomic_DNA"/>
</dbReference>
<keyword evidence="3" id="KW-1185">Reference proteome</keyword>